<dbReference type="EMBL" id="CADCWJ010000815">
    <property type="protein sequence ID" value="CAA9583996.1"/>
    <property type="molecule type" value="Genomic_DNA"/>
</dbReference>
<organism evidence="1">
    <name type="scientific">uncultured Thermomicrobiales bacterium</name>
    <dbReference type="NCBI Taxonomy" id="1645740"/>
    <lineage>
        <taxon>Bacteria</taxon>
        <taxon>Pseudomonadati</taxon>
        <taxon>Thermomicrobiota</taxon>
        <taxon>Thermomicrobia</taxon>
        <taxon>Thermomicrobiales</taxon>
        <taxon>environmental samples</taxon>
    </lineage>
</organism>
<reference evidence="1" key="1">
    <citation type="submission" date="2020-02" db="EMBL/GenBank/DDBJ databases">
        <authorList>
            <person name="Meier V. D."/>
        </authorList>
    </citation>
    <scope>NUCLEOTIDE SEQUENCE</scope>
    <source>
        <strain evidence="1">AVDCRST_MAG87</strain>
    </source>
</reference>
<accession>A0A6J4VPI7</accession>
<proteinExistence type="predicted"/>
<evidence type="ECO:0000313" key="1">
    <source>
        <dbReference type="EMBL" id="CAA9583996.1"/>
    </source>
</evidence>
<protein>
    <submittedName>
        <fullName evidence="1">Uncharacterized protein</fullName>
    </submittedName>
</protein>
<dbReference type="AlphaFoldDB" id="A0A6J4VPI7"/>
<name>A0A6J4VPI7_9BACT</name>
<sequence length="45" mass="5157">MGRYLIVLLKERVVIGRVRPRSPEFDHETHGFMDMLDLACALAEA</sequence>
<gene>
    <name evidence="1" type="ORF">AVDCRST_MAG87-3707</name>
</gene>